<proteinExistence type="predicted"/>
<name>A0ABS9VPN0_9SPHN</name>
<reference evidence="2 3" key="1">
    <citation type="submission" date="2022-03" db="EMBL/GenBank/DDBJ databases">
        <authorList>
            <person name="Jo J.-H."/>
            <person name="Im W.-T."/>
        </authorList>
    </citation>
    <scope>NUCLEOTIDE SEQUENCE [LARGE SCALE GENOMIC DNA]</scope>
    <source>
        <strain evidence="2 3">SM33</strain>
    </source>
</reference>
<accession>A0ABS9VPN0</accession>
<sequence>MATASNSAGLGWGGRFLIAIALIIAGAAGAAWGLAHYDQAARFLGVAPAPVVTRPAQQAIAQPEAPLPPEAIAEEDARLGQLEQRLSRVERSTQRVEGSAGRADALLVAFAARRAVDRGVALGFLEPLLVDRFGDTHQRAVATIITGSHSPVQLNDLISEYRNLGPELRSSKLEQGWWTQFQNELGSLVQVRRADRPSTQPDARYLRALSMLEDGEVDAALAETMRLPGAPHAQAWIARARQYVGVHRALDEIESAALLGKSGSTAS</sequence>
<evidence type="ECO:0000313" key="3">
    <source>
        <dbReference type="Proteomes" id="UP001203058"/>
    </source>
</evidence>
<dbReference type="EMBL" id="JAKZHW010000002">
    <property type="protein sequence ID" value="MCH8616917.1"/>
    <property type="molecule type" value="Genomic_DNA"/>
</dbReference>
<feature type="transmembrane region" description="Helical" evidence="1">
    <location>
        <begin position="12"/>
        <end position="35"/>
    </location>
</feature>
<protein>
    <recommendedName>
        <fullName evidence="4">Inner membrane protein</fullName>
    </recommendedName>
</protein>
<evidence type="ECO:0000313" key="2">
    <source>
        <dbReference type="EMBL" id="MCH8616917.1"/>
    </source>
</evidence>
<keyword evidence="1" id="KW-0472">Membrane</keyword>
<keyword evidence="1" id="KW-0812">Transmembrane</keyword>
<keyword evidence="3" id="KW-1185">Reference proteome</keyword>
<dbReference type="RefSeq" id="WP_241447797.1">
    <property type="nucleotide sequence ID" value="NZ_JAKZHW010000002.1"/>
</dbReference>
<keyword evidence="1" id="KW-1133">Transmembrane helix</keyword>
<dbReference type="Proteomes" id="UP001203058">
    <property type="component" value="Unassembled WGS sequence"/>
</dbReference>
<evidence type="ECO:0000256" key="1">
    <source>
        <dbReference type="SAM" id="Phobius"/>
    </source>
</evidence>
<comment type="caution">
    <text evidence="2">The sequence shown here is derived from an EMBL/GenBank/DDBJ whole genome shotgun (WGS) entry which is preliminary data.</text>
</comment>
<gene>
    <name evidence="2" type="ORF">LZ016_12515</name>
</gene>
<organism evidence="2 3">
    <name type="scientific">Sphingomonas telluris</name>
    <dbReference type="NCBI Taxonomy" id="2907998"/>
    <lineage>
        <taxon>Bacteria</taxon>
        <taxon>Pseudomonadati</taxon>
        <taxon>Pseudomonadota</taxon>
        <taxon>Alphaproteobacteria</taxon>
        <taxon>Sphingomonadales</taxon>
        <taxon>Sphingomonadaceae</taxon>
        <taxon>Sphingomonas</taxon>
    </lineage>
</organism>
<evidence type="ECO:0008006" key="4">
    <source>
        <dbReference type="Google" id="ProtNLM"/>
    </source>
</evidence>